<dbReference type="SUPFAM" id="SSF57362">
    <property type="entry name" value="BPTI-like"/>
    <property type="match status" value="1"/>
</dbReference>
<feature type="domain" description="BPTI/Kunitz inhibitor" evidence="2">
    <location>
        <begin position="26"/>
        <end position="77"/>
    </location>
</feature>
<dbReference type="Gene3D" id="4.10.410.10">
    <property type="entry name" value="Pancreatic trypsin inhibitor Kunitz domain"/>
    <property type="match status" value="1"/>
</dbReference>
<dbReference type="EMBL" id="GADI01007324">
    <property type="protein sequence ID" value="JAA66484.1"/>
    <property type="molecule type" value="mRNA"/>
</dbReference>
<evidence type="ECO:0000259" key="2">
    <source>
        <dbReference type="PROSITE" id="PS50279"/>
    </source>
</evidence>
<feature type="chain" id="PRO_5005516637" evidence="1">
    <location>
        <begin position="20"/>
        <end position="86"/>
    </location>
</feature>
<dbReference type="InterPro" id="IPR002223">
    <property type="entry name" value="Kunitz_BPTI"/>
</dbReference>
<evidence type="ECO:0000313" key="3">
    <source>
        <dbReference type="EMBL" id="JAA66484.1"/>
    </source>
</evidence>
<reference evidence="3" key="1">
    <citation type="submission" date="2012-12" db="EMBL/GenBank/DDBJ databases">
        <title>Identification and characterization of a phenylalanine ammonia-lyase gene family in Isatis indigotica Fort.</title>
        <authorList>
            <person name="Liu Q."/>
            <person name="Chen J."/>
            <person name="Zhou X."/>
            <person name="Di P."/>
            <person name="Xiao Y."/>
            <person name="Xuan H."/>
            <person name="Zhang L."/>
            <person name="Chen W."/>
        </authorList>
    </citation>
    <scope>NUCLEOTIDE SEQUENCE</scope>
    <source>
        <tissue evidence="3">Salivary gland</tissue>
    </source>
</reference>
<dbReference type="PROSITE" id="PS50279">
    <property type="entry name" value="BPTI_KUNITZ_2"/>
    <property type="match status" value="1"/>
</dbReference>
<dbReference type="GO" id="GO:0004867">
    <property type="term" value="F:serine-type endopeptidase inhibitor activity"/>
    <property type="evidence" value="ECO:0007669"/>
    <property type="project" value="InterPro"/>
</dbReference>
<organism evidence="3">
    <name type="scientific">Ixodes ricinus</name>
    <name type="common">Common tick</name>
    <name type="synonym">Acarus ricinus</name>
    <dbReference type="NCBI Taxonomy" id="34613"/>
    <lineage>
        <taxon>Eukaryota</taxon>
        <taxon>Metazoa</taxon>
        <taxon>Ecdysozoa</taxon>
        <taxon>Arthropoda</taxon>
        <taxon>Chelicerata</taxon>
        <taxon>Arachnida</taxon>
        <taxon>Acari</taxon>
        <taxon>Parasitiformes</taxon>
        <taxon>Ixodida</taxon>
        <taxon>Ixodoidea</taxon>
        <taxon>Ixodidae</taxon>
        <taxon>Ixodinae</taxon>
        <taxon>Ixodes</taxon>
    </lineage>
</organism>
<dbReference type="Pfam" id="PF00014">
    <property type="entry name" value="Kunitz_BPTI"/>
    <property type="match status" value="1"/>
</dbReference>
<dbReference type="InterPro" id="IPR036880">
    <property type="entry name" value="Kunitz_BPTI_sf"/>
</dbReference>
<keyword evidence="1" id="KW-0732">Signal</keyword>
<name>A0A0K8R7L5_IXORI</name>
<protein>
    <submittedName>
        <fullName evidence="3">Putative salivary kunitz domain protein</fullName>
    </submittedName>
</protein>
<proteinExistence type="evidence at transcript level"/>
<sequence length="86" mass="9235">MKATIAVPCFVSAIMLISAAPTKEECEAPRPQSFCSTGVTPTYSYYFENRTGDCQLVFDCGGGNNKFPSLEQCQIGCPYGKYASSG</sequence>
<accession>A0A0K8R7L5</accession>
<dbReference type="AlphaFoldDB" id="A0A0K8R7L5"/>
<feature type="signal peptide" evidence="1">
    <location>
        <begin position="1"/>
        <end position="19"/>
    </location>
</feature>
<evidence type="ECO:0000256" key="1">
    <source>
        <dbReference type="SAM" id="SignalP"/>
    </source>
</evidence>